<comment type="caution">
    <text evidence="1">The sequence shown here is derived from an EMBL/GenBank/DDBJ whole genome shotgun (WGS) entry which is preliminary data.</text>
</comment>
<name>A0A6V8NKG7_9ACTN</name>
<dbReference type="AlphaFoldDB" id="A0A6V8NKG7"/>
<dbReference type="EMBL" id="BLRU01000141">
    <property type="protein sequence ID" value="GFP19790.1"/>
    <property type="molecule type" value="Genomic_DNA"/>
</dbReference>
<organism evidence="1 2">
    <name type="scientific">Candidatus Hakubella thermalkaliphila</name>
    <dbReference type="NCBI Taxonomy" id="2754717"/>
    <lineage>
        <taxon>Bacteria</taxon>
        <taxon>Bacillati</taxon>
        <taxon>Actinomycetota</taxon>
        <taxon>Actinomycetota incertae sedis</taxon>
        <taxon>Candidatus Hakubellales</taxon>
        <taxon>Candidatus Hakubellaceae</taxon>
        <taxon>Candidatus Hakubella</taxon>
    </lineage>
</organism>
<evidence type="ECO:0000313" key="2">
    <source>
        <dbReference type="Proteomes" id="UP000574717"/>
    </source>
</evidence>
<reference evidence="1 2" key="1">
    <citation type="journal article" date="2020" name="Front. Microbiol.">
        <title>Single-cell genomics of novel Actinobacteria with the Wood-Ljungdahl pathway discovered in a serpentinizing system.</title>
        <authorList>
            <person name="Merino N."/>
            <person name="Kawai M."/>
            <person name="Boyd E.S."/>
            <person name="Colman D.R."/>
            <person name="McGlynn S.E."/>
            <person name="Nealson K.H."/>
            <person name="Kurokawa K."/>
            <person name="Hongoh Y."/>
        </authorList>
    </citation>
    <scope>NUCLEOTIDE SEQUENCE [LARGE SCALE GENOMIC DNA]</scope>
    <source>
        <strain evidence="1 2">S03</strain>
    </source>
</reference>
<dbReference type="Proteomes" id="UP000574717">
    <property type="component" value="Unassembled WGS sequence"/>
</dbReference>
<protein>
    <submittedName>
        <fullName evidence="1">Uncharacterized protein</fullName>
    </submittedName>
</protein>
<gene>
    <name evidence="1" type="ORF">HKBW3S03_01294</name>
</gene>
<accession>A0A6V8NKG7</accession>
<sequence length="72" mass="7945">MSEDFIATKFTHISFCIVKQRRQINALNYSFFTLGAQGAIYFMPGSITNIEFISASGAIFVTISKTSAEVGR</sequence>
<proteinExistence type="predicted"/>
<evidence type="ECO:0000313" key="1">
    <source>
        <dbReference type="EMBL" id="GFP19790.1"/>
    </source>
</evidence>